<evidence type="ECO:0000256" key="13">
    <source>
        <dbReference type="PIRSR" id="PIRSR000350-2"/>
    </source>
</evidence>
<feature type="domain" description="Pyridine nucleotide-disulphide oxidoreductase dimerisation" evidence="17">
    <location>
        <begin position="339"/>
        <end position="447"/>
    </location>
</feature>
<feature type="binding site" evidence="14">
    <location>
        <begin position="176"/>
        <end position="183"/>
    </location>
    <ligand>
        <name>NAD(+)</name>
        <dbReference type="ChEBI" id="CHEBI:57540"/>
    </ligand>
</feature>
<dbReference type="PANTHER" id="PTHR22912">
    <property type="entry name" value="DISULFIDE OXIDOREDUCTASE"/>
    <property type="match status" value="1"/>
</dbReference>
<dbReference type="GO" id="GO:0006103">
    <property type="term" value="P:2-oxoglutarate metabolic process"/>
    <property type="evidence" value="ECO:0007669"/>
    <property type="project" value="TreeGrafter"/>
</dbReference>
<comment type="catalytic activity">
    <reaction evidence="12 16">
        <text>N(6)-[(R)-dihydrolipoyl]-L-lysyl-[protein] + NAD(+) = N(6)-[(R)-lipoyl]-L-lysyl-[protein] + NADH + H(+)</text>
        <dbReference type="Rhea" id="RHEA:15045"/>
        <dbReference type="Rhea" id="RHEA-COMP:10474"/>
        <dbReference type="Rhea" id="RHEA-COMP:10475"/>
        <dbReference type="ChEBI" id="CHEBI:15378"/>
        <dbReference type="ChEBI" id="CHEBI:57540"/>
        <dbReference type="ChEBI" id="CHEBI:57945"/>
        <dbReference type="ChEBI" id="CHEBI:83099"/>
        <dbReference type="ChEBI" id="CHEBI:83100"/>
        <dbReference type="EC" id="1.8.1.4"/>
    </reaction>
</comment>
<comment type="miscellaneous">
    <text evidence="16">The active site is a redox-active disulfide bond.</text>
</comment>
<evidence type="ECO:0000259" key="17">
    <source>
        <dbReference type="Pfam" id="PF02852"/>
    </source>
</evidence>
<keyword evidence="11 16" id="KW-0676">Redox-active center</keyword>
<evidence type="ECO:0000256" key="15">
    <source>
        <dbReference type="PIRSR" id="PIRSR000350-4"/>
    </source>
</evidence>
<dbReference type="Gene3D" id="3.50.50.60">
    <property type="entry name" value="FAD/NAD(P)-binding domain"/>
    <property type="match status" value="2"/>
</dbReference>
<proteinExistence type="inferred from homology"/>
<dbReference type="Proteomes" id="UP000481872">
    <property type="component" value="Unassembled WGS sequence"/>
</dbReference>
<dbReference type="Gene3D" id="3.30.390.30">
    <property type="match status" value="1"/>
</dbReference>
<evidence type="ECO:0000256" key="7">
    <source>
        <dbReference type="ARBA" id="ARBA00022827"/>
    </source>
</evidence>
<accession>A0A6M0H936</accession>
<dbReference type="EMBL" id="JAAGPU010000034">
    <property type="protein sequence ID" value="NEU06132.1"/>
    <property type="molecule type" value="Genomic_DNA"/>
</dbReference>
<keyword evidence="14" id="KW-0547">Nucleotide-binding</keyword>
<evidence type="ECO:0000256" key="5">
    <source>
        <dbReference type="ARBA" id="ARBA00022490"/>
    </source>
</evidence>
<evidence type="ECO:0000256" key="14">
    <source>
        <dbReference type="PIRSR" id="PIRSR000350-3"/>
    </source>
</evidence>
<dbReference type="InterPro" id="IPR001100">
    <property type="entry name" value="Pyr_nuc-diS_OxRdtase"/>
</dbReference>
<dbReference type="InterPro" id="IPR006258">
    <property type="entry name" value="Lipoamide_DH"/>
</dbReference>
<evidence type="ECO:0000256" key="6">
    <source>
        <dbReference type="ARBA" id="ARBA00022630"/>
    </source>
</evidence>
<dbReference type="InterPro" id="IPR016156">
    <property type="entry name" value="FAD/NAD-linked_Rdtase_dimer_sf"/>
</dbReference>
<dbReference type="PIRSF" id="PIRSF000350">
    <property type="entry name" value="Mercury_reductase_MerA"/>
    <property type="match status" value="1"/>
</dbReference>
<dbReference type="InterPro" id="IPR012999">
    <property type="entry name" value="Pyr_OxRdtase_I_AS"/>
</dbReference>
<evidence type="ECO:0000256" key="1">
    <source>
        <dbReference type="ARBA" id="ARBA00004496"/>
    </source>
</evidence>
<comment type="caution">
    <text evidence="19">The sequence shown here is derived from an EMBL/GenBank/DDBJ whole genome shotgun (WGS) entry which is preliminary data.</text>
</comment>
<comment type="similarity">
    <text evidence="2 16">Belongs to the class-I pyridine nucleotide-disulfide oxidoreductase family.</text>
</comment>
<dbReference type="FunFam" id="3.30.390.30:FF:000001">
    <property type="entry name" value="Dihydrolipoyl dehydrogenase"/>
    <property type="match status" value="1"/>
</dbReference>
<feature type="active site" description="Proton acceptor" evidence="13">
    <location>
        <position position="437"/>
    </location>
</feature>
<keyword evidence="5" id="KW-0963">Cytoplasm</keyword>
<keyword evidence="6 16" id="KW-0285">Flavoprotein</keyword>
<keyword evidence="9 14" id="KW-0520">NAD</keyword>
<evidence type="ECO:0000256" key="10">
    <source>
        <dbReference type="ARBA" id="ARBA00023157"/>
    </source>
</evidence>
<feature type="binding site" evidence="14">
    <location>
        <begin position="139"/>
        <end position="141"/>
    </location>
    <ligand>
        <name>FAD</name>
        <dbReference type="ChEBI" id="CHEBI:57692"/>
    </ligand>
</feature>
<dbReference type="NCBIfam" id="TIGR01350">
    <property type="entry name" value="lipoamide_DH"/>
    <property type="match status" value="1"/>
</dbReference>
<gene>
    <name evidence="19" type="primary">lpdA</name>
    <name evidence="19" type="ORF">G3M99_15000</name>
</gene>
<dbReference type="SUPFAM" id="SSF55424">
    <property type="entry name" value="FAD/NAD-linked reductases, dimerisation (C-terminal) domain"/>
    <property type="match status" value="1"/>
</dbReference>
<evidence type="ECO:0000256" key="9">
    <source>
        <dbReference type="ARBA" id="ARBA00023027"/>
    </source>
</evidence>
<evidence type="ECO:0000256" key="4">
    <source>
        <dbReference type="ARBA" id="ARBA00016961"/>
    </source>
</evidence>
<keyword evidence="20" id="KW-1185">Reference proteome</keyword>
<keyword evidence="10" id="KW-1015">Disulfide bond</keyword>
<dbReference type="GO" id="GO:0005737">
    <property type="term" value="C:cytoplasm"/>
    <property type="evidence" value="ECO:0007669"/>
    <property type="project" value="UniProtKB-SubCell"/>
</dbReference>
<feature type="domain" description="FAD/NAD(P)-binding" evidence="18">
    <location>
        <begin position="2"/>
        <end position="321"/>
    </location>
</feature>
<protein>
    <recommendedName>
        <fullName evidence="4 16">Dihydrolipoyl dehydrogenase</fullName>
        <ecNumber evidence="3 16">1.8.1.4</ecNumber>
    </recommendedName>
</protein>
<evidence type="ECO:0000256" key="16">
    <source>
        <dbReference type="RuleBase" id="RU003692"/>
    </source>
</evidence>
<evidence type="ECO:0000256" key="2">
    <source>
        <dbReference type="ARBA" id="ARBA00007532"/>
    </source>
</evidence>
<dbReference type="GO" id="GO:0050660">
    <property type="term" value="F:flavin adenine dinucleotide binding"/>
    <property type="evidence" value="ECO:0007669"/>
    <property type="project" value="InterPro"/>
</dbReference>
<dbReference type="InterPro" id="IPR004099">
    <property type="entry name" value="Pyr_nucl-diS_OxRdtase_dimer"/>
</dbReference>
<evidence type="ECO:0000256" key="8">
    <source>
        <dbReference type="ARBA" id="ARBA00023002"/>
    </source>
</evidence>
<keyword evidence="7 14" id="KW-0274">FAD</keyword>
<dbReference type="Pfam" id="PF02852">
    <property type="entry name" value="Pyr_redox_dim"/>
    <property type="match status" value="1"/>
</dbReference>
<dbReference type="PRINTS" id="PR00368">
    <property type="entry name" value="FADPNR"/>
</dbReference>
<reference evidence="19 20" key="1">
    <citation type="submission" date="2020-02" db="EMBL/GenBank/DDBJ databases">
        <title>Genome assembly of a novel Clostridium senegalense strain.</title>
        <authorList>
            <person name="Gupta T.B."/>
            <person name="Jauregui R."/>
            <person name="Maclean P."/>
            <person name="Nawarathana A."/>
            <person name="Brightwell G."/>
        </authorList>
    </citation>
    <scope>NUCLEOTIDE SEQUENCE [LARGE SCALE GENOMIC DNA]</scope>
    <source>
        <strain evidence="19 20">AGRFS4</strain>
    </source>
</reference>
<dbReference type="InterPro" id="IPR050151">
    <property type="entry name" value="Class-I_Pyr_Nuc-Dis_Oxidored"/>
</dbReference>
<dbReference type="PRINTS" id="PR00411">
    <property type="entry name" value="PNDRDTASEI"/>
</dbReference>
<comment type="subcellular location">
    <subcellularLocation>
        <location evidence="1">Cytoplasm</location>
    </subcellularLocation>
</comment>
<name>A0A6M0H936_9CLOT</name>
<feature type="binding site" evidence="14">
    <location>
        <position position="266"/>
    </location>
    <ligand>
        <name>NAD(+)</name>
        <dbReference type="ChEBI" id="CHEBI:57540"/>
    </ligand>
</feature>
<feature type="disulfide bond" description="Redox-active" evidence="15">
    <location>
        <begin position="39"/>
        <end position="44"/>
    </location>
</feature>
<organism evidence="19 20">
    <name type="scientific">Clostridium senegalense</name>
    <dbReference type="NCBI Taxonomy" id="1465809"/>
    <lineage>
        <taxon>Bacteria</taxon>
        <taxon>Bacillati</taxon>
        <taxon>Bacillota</taxon>
        <taxon>Clostridia</taxon>
        <taxon>Eubacteriales</taxon>
        <taxon>Clostridiaceae</taxon>
        <taxon>Clostridium</taxon>
    </lineage>
</organism>
<dbReference type="InterPro" id="IPR023753">
    <property type="entry name" value="FAD/NAD-binding_dom"/>
</dbReference>
<keyword evidence="8 16" id="KW-0560">Oxidoreductase</keyword>
<dbReference type="GO" id="GO:0004148">
    <property type="term" value="F:dihydrolipoyl dehydrogenase (NADH) activity"/>
    <property type="evidence" value="ECO:0007669"/>
    <property type="project" value="UniProtKB-EC"/>
</dbReference>
<feature type="binding site" evidence="14">
    <location>
        <position position="48"/>
    </location>
    <ligand>
        <name>FAD</name>
        <dbReference type="ChEBI" id="CHEBI:57692"/>
    </ligand>
</feature>
<sequence>MKDIIVIGGGPGGYVAAIRAAHLGADVAVVEMDSFGGTCLNRGCIPTKTLYRTAEIMNILKHIDDFGIETENYNVNVEKVQERKNNVIKTLVGGVEQLLKGNGVEILRGKAFLKDKNTVLVETQDGQVTLKSKNIIIATGSEAEMPNIKGIENKNVIISDDILEFKRIPKHLVVSGGGVVGMEFASIFKAMGSEVTVIVARDSILYDIDREISKRYTAMAKKSGINILTSTKILEFNGDENNVTIKCEGKKGEFELNSDMVLMAKGRRGNFTGVNLDELGIDHDKKKIIVDENYKTNIDGIYAIGDINGICLLAHAASHQGIEAVEHIMEDKACHKSVIPNCIFTFPEIATVGMTEEEIKSKGIDYIKNKFLFGANGKALALGEGEGFVKVICEKESKKLLGIHIMGPHASDLIHEGVLAIEKSMTVDDFKEVVHAHPTLGEAFDEAIMGLNKEAIHSINKK</sequence>
<dbReference type="EC" id="1.8.1.4" evidence="3 16"/>
<dbReference type="PROSITE" id="PS00076">
    <property type="entry name" value="PYRIDINE_REDOX_1"/>
    <property type="match status" value="1"/>
</dbReference>
<dbReference type="InterPro" id="IPR036188">
    <property type="entry name" value="FAD/NAD-bd_sf"/>
</dbReference>
<dbReference type="PANTHER" id="PTHR22912:SF217">
    <property type="entry name" value="DIHYDROLIPOYL DEHYDROGENASE"/>
    <property type="match status" value="1"/>
</dbReference>
<comment type="cofactor">
    <cofactor evidence="14 16">
        <name>FAD</name>
        <dbReference type="ChEBI" id="CHEBI:57692"/>
    </cofactor>
    <text evidence="14 16">Binds 1 FAD per subunit.</text>
</comment>
<evidence type="ECO:0000313" key="20">
    <source>
        <dbReference type="Proteomes" id="UP000481872"/>
    </source>
</evidence>
<dbReference type="SUPFAM" id="SSF51905">
    <property type="entry name" value="FAD/NAD(P)-binding domain"/>
    <property type="match status" value="1"/>
</dbReference>
<evidence type="ECO:0000313" key="19">
    <source>
        <dbReference type="EMBL" id="NEU06132.1"/>
    </source>
</evidence>
<evidence type="ECO:0000256" key="3">
    <source>
        <dbReference type="ARBA" id="ARBA00012608"/>
    </source>
</evidence>
<evidence type="ECO:0000259" key="18">
    <source>
        <dbReference type="Pfam" id="PF07992"/>
    </source>
</evidence>
<dbReference type="AlphaFoldDB" id="A0A6M0H936"/>
<feature type="binding site" evidence="14">
    <location>
        <position position="306"/>
    </location>
    <ligand>
        <name>FAD</name>
        <dbReference type="ChEBI" id="CHEBI:57692"/>
    </ligand>
</feature>
<evidence type="ECO:0000256" key="12">
    <source>
        <dbReference type="ARBA" id="ARBA00049187"/>
    </source>
</evidence>
<dbReference type="Pfam" id="PF07992">
    <property type="entry name" value="Pyr_redox_2"/>
    <property type="match status" value="1"/>
</dbReference>
<evidence type="ECO:0000256" key="11">
    <source>
        <dbReference type="ARBA" id="ARBA00023284"/>
    </source>
</evidence>
<dbReference type="RefSeq" id="WP_199870683.1">
    <property type="nucleotide sequence ID" value="NZ_JAAGPU010000034.1"/>
</dbReference>